<evidence type="ECO:0000313" key="11">
    <source>
        <dbReference type="Proteomes" id="UP000199398"/>
    </source>
</evidence>
<dbReference type="AlphaFoldDB" id="A0A1I5FJA2"/>
<dbReference type="GO" id="GO:0005886">
    <property type="term" value="C:plasma membrane"/>
    <property type="evidence" value="ECO:0007669"/>
    <property type="project" value="UniProtKB-SubCell"/>
</dbReference>
<reference evidence="10 11" key="1">
    <citation type="submission" date="2016-10" db="EMBL/GenBank/DDBJ databases">
        <authorList>
            <person name="de Groot N.N."/>
        </authorList>
    </citation>
    <scope>NUCLEOTIDE SEQUENCE [LARGE SCALE GENOMIC DNA]</scope>
    <source>
        <strain evidence="10 11">CPCC 201259</strain>
    </source>
</reference>
<evidence type="ECO:0000256" key="2">
    <source>
        <dbReference type="ARBA" id="ARBA00022475"/>
    </source>
</evidence>
<dbReference type="GO" id="GO:0016758">
    <property type="term" value="F:hexosyltransferase activity"/>
    <property type="evidence" value="ECO:0007669"/>
    <property type="project" value="InterPro"/>
</dbReference>
<sequence>MQVTVSAEEKRLSPRLRWLSRHSVAIVALSAAVFAVPSLLHWALSGQMVVGDFLDITVYRAGGAALLHGEPLYEADLRVAVGNFPFTYTPFAAVLFTPLALIPAWLCQALVIPSHIALLAAVVWRCLRCIGHLPDRELRRAAVAITALLFVLEPITWTMWLGQINLLLLAVVLFDLTARGRWSGVGLGIATAIKLTPGLFIVYLLCTRRFRAAAAAAITAAATTGAGFLIAPEDSARYWGGTFLDNTRFSDTDGSGNLSINGLIARLVGVGDAQRLMWLICAIAVVALGIGLAAVARARGHELFGLALCGLTATAVSPFSWSHHWVWIAPLAVLAVRFASPTAIAGLLALTFAWPVHILFGLDIHFPVLGISAVPPWQGVEIVYGNAYLLVFVGALAAGYQVRTPAGKQFLPEPGR</sequence>
<dbReference type="STRING" id="455193.SAMN05421805_111105"/>
<evidence type="ECO:0000256" key="7">
    <source>
        <dbReference type="ARBA" id="ARBA00024033"/>
    </source>
</evidence>
<dbReference type="EMBL" id="FOUP01000011">
    <property type="protein sequence ID" value="SFO23878.1"/>
    <property type="molecule type" value="Genomic_DNA"/>
</dbReference>
<dbReference type="Proteomes" id="UP000199398">
    <property type="component" value="Unassembled WGS sequence"/>
</dbReference>
<evidence type="ECO:0000256" key="1">
    <source>
        <dbReference type="ARBA" id="ARBA00004651"/>
    </source>
</evidence>
<organism evidence="10 11">
    <name type="scientific">Saccharopolyspora antimicrobica</name>
    <dbReference type="NCBI Taxonomy" id="455193"/>
    <lineage>
        <taxon>Bacteria</taxon>
        <taxon>Bacillati</taxon>
        <taxon>Actinomycetota</taxon>
        <taxon>Actinomycetes</taxon>
        <taxon>Pseudonocardiales</taxon>
        <taxon>Pseudonocardiaceae</taxon>
        <taxon>Saccharopolyspora</taxon>
    </lineage>
</organism>
<dbReference type="EMBL" id="RBXX01000002">
    <property type="protein sequence ID" value="RKT82189.1"/>
    <property type="molecule type" value="Genomic_DNA"/>
</dbReference>
<keyword evidence="4 8" id="KW-0812">Transmembrane</keyword>
<keyword evidence="6 8" id="KW-0472">Membrane</keyword>
<feature type="transmembrane region" description="Helical" evidence="8">
    <location>
        <begin position="212"/>
        <end position="231"/>
    </location>
</feature>
<keyword evidence="3 10" id="KW-0808">Transferase</keyword>
<comment type="subcellular location">
    <subcellularLocation>
        <location evidence="1">Cell membrane</location>
        <topology evidence="1">Multi-pass membrane protein</topology>
    </subcellularLocation>
</comment>
<feature type="transmembrane region" description="Helical" evidence="8">
    <location>
        <begin position="276"/>
        <end position="296"/>
    </location>
</feature>
<protein>
    <submittedName>
        <fullName evidence="10">Alpha-1,2-mannosyltransferase</fullName>
    </submittedName>
</protein>
<feature type="transmembrane region" description="Helical" evidence="8">
    <location>
        <begin position="182"/>
        <end position="205"/>
    </location>
</feature>
<evidence type="ECO:0000313" key="9">
    <source>
        <dbReference type="EMBL" id="RKT82189.1"/>
    </source>
</evidence>
<proteinExistence type="inferred from homology"/>
<accession>A0A1I5FJA2</accession>
<keyword evidence="2" id="KW-1003">Cell membrane</keyword>
<feature type="transmembrane region" description="Helical" evidence="8">
    <location>
        <begin position="24"/>
        <end position="44"/>
    </location>
</feature>
<evidence type="ECO:0000256" key="5">
    <source>
        <dbReference type="ARBA" id="ARBA00022989"/>
    </source>
</evidence>
<evidence type="ECO:0000256" key="8">
    <source>
        <dbReference type="SAM" id="Phobius"/>
    </source>
</evidence>
<name>A0A1I5FJA2_9PSEU</name>
<feature type="transmembrane region" description="Helical" evidence="8">
    <location>
        <begin position="383"/>
        <end position="402"/>
    </location>
</feature>
<keyword evidence="5 8" id="KW-1133">Transmembrane helix</keyword>
<gene>
    <name evidence="9" type="ORF">ATL45_0433</name>
    <name evidence="10" type="ORF">SAMN05421805_111105</name>
</gene>
<evidence type="ECO:0000256" key="3">
    <source>
        <dbReference type="ARBA" id="ARBA00022679"/>
    </source>
</evidence>
<dbReference type="InterPro" id="IPR018584">
    <property type="entry name" value="GT87"/>
</dbReference>
<dbReference type="Pfam" id="PF09594">
    <property type="entry name" value="GT87"/>
    <property type="match status" value="1"/>
</dbReference>
<feature type="transmembrane region" description="Helical" evidence="8">
    <location>
        <begin position="141"/>
        <end position="162"/>
    </location>
</feature>
<dbReference type="Proteomes" id="UP000270697">
    <property type="component" value="Unassembled WGS sequence"/>
</dbReference>
<keyword evidence="10" id="KW-0328">Glycosyltransferase</keyword>
<evidence type="ECO:0000256" key="4">
    <source>
        <dbReference type="ARBA" id="ARBA00022692"/>
    </source>
</evidence>
<evidence type="ECO:0000313" key="10">
    <source>
        <dbReference type="EMBL" id="SFO23878.1"/>
    </source>
</evidence>
<evidence type="ECO:0000256" key="6">
    <source>
        <dbReference type="ARBA" id="ARBA00023136"/>
    </source>
</evidence>
<feature type="transmembrane region" description="Helical" evidence="8">
    <location>
        <begin position="91"/>
        <end position="120"/>
    </location>
</feature>
<feature type="transmembrane region" description="Helical" evidence="8">
    <location>
        <begin position="303"/>
        <end position="321"/>
    </location>
</feature>
<keyword evidence="12" id="KW-1185">Reference proteome</keyword>
<reference evidence="9 12" key="2">
    <citation type="submission" date="2018-10" db="EMBL/GenBank/DDBJ databases">
        <title>Sequencing the genomes of 1000 actinobacteria strains.</title>
        <authorList>
            <person name="Klenk H.-P."/>
        </authorList>
    </citation>
    <scope>NUCLEOTIDE SEQUENCE [LARGE SCALE GENOMIC DNA]</scope>
    <source>
        <strain evidence="9 12">DSM 45119</strain>
    </source>
</reference>
<comment type="similarity">
    <text evidence="7">Belongs to the glycosyltransferase 87 family.</text>
</comment>
<evidence type="ECO:0000313" key="12">
    <source>
        <dbReference type="Proteomes" id="UP000270697"/>
    </source>
</evidence>